<feature type="region of interest" description="Disordered" evidence="2">
    <location>
        <begin position="1"/>
        <end position="25"/>
    </location>
</feature>
<dbReference type="EMBL" id="MGAK01000007">
    <property type="protein sequence ID" value="OGK45092.1"/>
    <property type="molecule type" value="Genomic_DNA"/>
</dbReference>
<comment type="caution">
    <text evidence="4">The sequence shown here is derived from an EMBL/GenBank/DDBJ whole genome shotgun (WGS) entry which is preliminary data.</text>
</comment>
<feature type="domain" description="DUF5660" evidence="3">
    <location>
        <begin position="77"/>
        <end position="187"/>
    </location>
</feature>
<accession>A0A1F7IP86</accession>
<dbReference type="Proteomes" id="UP000179072">
    <property type="component" value="Unassembled WGS sequence"/>
</dbReference>
<evidence type="ECO:0000313" key="4">
    <source>
        <dbReference type="EMBL" id="OGK45092.1"/>
    </source>
</evidence>
<organism evidence="4 5">
    <name type="scientific">Candidatus Roizmanbacteria bacterium RIFCSPLOWO2_01_FULL_38_11</name>
    <dbReference type="NCBI Taxonomy" id="1802060"/>
    <lineage>
        <taxon>Bacteria</taxon>
        <taxon>Candidatus Roizmaniibacteriota</taxon>
    </lineage>
</organism>
<feature type="coiled-coil region" evidence="1">
    <location>
        <begin position="78"/>
        <end position="112"/>
    </location>
</feature>
<protein>
    <recommendedName>
        <fullName evidence="3">DUF5660 domain-containing protein</fullName>
    </recommendedName>
</protein>
<name>A0A1F7IP86_9BACT</name>
<evidence type="ECO:0000313" key="5">
    <source>
        <dbReference type="Proteomes" id="UP000179072"/>
    </source>
</evidence>
<proteinExistence type="predicted"/>
<evidence type="ECO:0000256" key="2">
    <source>
        <dbReference type="SAM" id="MobiDB-lite"/>
    </source>
</evidence>
<sequence>MALQQNQPQQKYKNPVENLEKPGKGYSIAQDIEAQKAQFEQQISQDPEFAPKGPVNPEFKDVFTYLDHSENKEVPEKIQEIQATIAEIRATVEDIKRKSDGVNAEVEAIEKAAMQSIGKKPGVYHVRYLELLLSFLQGVKAKVGEAKTWLMAIQSKRAKRGSAFAVRSKKQGTQYSLSQELSTARNVQ</sequence>
<reference evidence="4 5" key="1">
    <citation type="journal article" date="2016" name="Nat. Commun.">
        <title>Thousands of microbial genomes shed light on interconnected biogeochemical processes in an aquifer system.</title>
        <authorList>
            <person name="Anantharaman K."/>
            <person name="Brown C.T."/>
            <person name="Hug L.A."/>
            <person name="Sharon I."/>
            <person name="Castelle C.J."/>
            <person name="Probst A.J."/>
            <person name="Thomas B.C."/>
            <person name="Singh A."/>
            <person name="Wilkins M.J."/>
            <person name="Karaoz U."/>
            <person name="Brodie E.L."/>
            <person name="Williams K.H."/>
            <person name="Hubbard S.S."/>
            <person name="Banfield J.F."/>
        </authorList>
    </citation>
    <scope>NUCLEOTIDE SEQUENCE [LARGE SCALE GENOMIC DNA]</scope>
</reference>
<gene>
    <name evidence="4" type="ORF">A2957_02245</name>
</gene>
<dbReference type="Pfam" id="PF18904">
    <property type="entry name" value="DUF5660"/>
    <property type="match status" value="1"/>
</dbReference>
<dbReference type="InterPro" id="IPR043719">
    <property type="entry name" value="DUF5660"/>
</dbReference>
<dbReference type="AlphaFoldDB" id="A0A1F7IP86"/>
<evidence type="ECO:0000259" key="3">
    <source>
        <dbReference type="Pfam" id="PF18904"/>
    </source>
</evidence>
<feature type="compositionally biased region" description="Low complexity" evidence="2">
    <location>
        <begin position="1"/>
        <end position="15"/>
    </location>
</feature>
<evidence type="ECO:0000256" key="1">
    <source>
        <dbReference type="SAM" id="Coils"/>
    </source>
</evidence>
<keyword evidence="1" id="KW-0175">Coiled coil</keyword>